<evidence type="ECO:0000259" key="2">
    <source>
        <dbReference type="PROSITE" id="PS51186"/>
    </source>
</evidence>
<organism evidence="3 4">
    <name type="scientific">Peiella sedimenti</name>
    <dbReference type="NCBI Taxonomy" id="3061083"/>
    <lineage>
        <taxon>Bacteria</taxon>
        <taxon>Pseudomonadati</taxon>
        <taxon>Pseudomonadota</taxon>
        <taxon>Alphaproteobacteria</taxon>
        <taxon>Caulobacterales</taxon>
        <taxon>Caulobacteraceae</taxon>
        <taxon>Peiella</taxon>
    </lineage>
</organism>
<keyword evidence="1" id="KW-0046">Antibiotic resistance</keyword>
<reference evidence="3" key="1">
    <citation type="submission" date="2023-07" db="EMBL/GenBank/DDBJ databases">
        <title>Brevundimonas soil sp. nov., isolated from the soil of chemical plant.</title>
        <authorList>
            <person name="Wu N."/>
        </authorList>
    </citation>
    <scope>NUCLEOTIDE SEQUENCE</scope>
    <source>
        <strain evidence="3">XZ-24</strain>
    </source>
</reference>
<dbReference type="CDD" id="cd04301">
    <property type="entry name" value="NAT_SF"/>
    <property type="match status" value="1"/>
</dbReference>
<dbReference type="Gene3D" id="3.40.630.30">
    <property type="match status" value="1"/>
</dbReference>
<proteinExistence type="predicted"/>
<dbReference type="InterPro" id="IPR016181">
    <property type="entry name" value="Acyl_CoA_acyltransferase"/>
</dbReference>
<dbReference type="InterPro" id="IPR000182">
    <property type="entry name" value="GNAT_dom"/>
</dbReference>
<dbReference type="Proteomes" id="UP001169063">
    <property type="component" value="Unassembled WGS sequence"/>
</dbReference>
<evidence type="ECO:0000313" key="4">
    <source>
        <dbReference type="Proteomes" id="UP001169063"/>
    </source>
</evidence>
<evidence type="ECO:0000256" key="1">
    <source>
        <dbReference type="ARBA" id="ARBA00023251"/>
    </source>
</evidence>
<evidence type="ECO:0000313" key="3">
    <source>
        <dbReference type="EMBL" id="MDO1560157.1"/>
    </source>
</evidence>
<dbReference type="RefSeq" id="WP_302110585.1">
    <property type="nucleotide sequence ID" value="NZ_JAUKTR010000005.1"/>
</dbReference>
<dbReference type="PROSITE" id="PS51186">
    <property type="entry name" value="GNAT"/>
    <property type="match status" value="1"/>
</dbReference>
<dbReference type="PANTHER" id="PTHR31438">
    <property type="entry name" value="LYSINE N-ACYLTRANSFERASE C17G9.06C-RELATED"/>
    <property type="match status" value="1"/>
</dbReference>
<name>A0ABT8SNK1_9CAUL</name>
<feature type="domain" description="N-acetyltransferase" evidence="2">
    <location>
        <begin position="9"/>
        <end position="176"/>
    </location>
</feature>
<dbReference type="EMBL" id="JAUKTR010000005">
    <property type="protein sequence ID" value="MDO1560157.1"/>
    <property type="molecule type" value="Genomic_DNA"/>
</dbReference>
<keyword evidence="3" id="KW-0808">Transferase</keyword>
<accession>A0ABT8SNK1</accession>
<dbReference type="Pfam" id="PF13523">
    <property type="entry name" value="Acetyltransf_8"/>
    <property type="match status" value="1"/>
</dbReference>
<comment type="caution">
    <text evidence="3">The sequence shown here is derived from an EMBL/GenBank/DDBJ whole genome shotgun (WGS) entry which is preliminary data.</text>
</comment>
<sequence>MSPPPDSPVVLRRARPEDAELLARWDRQPHVIACVTDDPDAEVAFAGADWLEEITTSSEVSYYLIAEAAGRPIGAMQVIDPHLEPTHYWGEIEPNLRALDIWIGEPDALGRGYGTQMMTQALDACFAAPEVTAVIIDPLASNAEAHRFYQRLGFVPEERRLFNDEDDCLVHRLTREAWLGRDPDQGRAA</sequence>
<protein>
    <submittedName>
        <fullName evidence="3">GNAT family N-acetyltransferase</fullName>
        <ecNumber evidence="3">2.3.1.-</ecNumber>
    </submittedName>
</protein>
<keyword evidence="4" id="KW-1185">Reference proteome</keyword>
<dbReference type="GO" id="GO:0016746">
    <property type="term" value="F:acyltransferase activity"/>
    <property type="evidence" value="ECO:0007669"/>
    <property type="project" value="UniProtKB-KW"/>
</dbReference>
<keyword evidence="3" id="KW-0012">Acyltransferase</keyword>
<gene>
    <name evidence="3" type="ORF">Q0812_12040</name>
</gene>
<dbReference type="PANTHER" id="PTHR31438:SF1">
    <property type="entry name" value="LYSINE N-ACYLTRANSFERASE C17G9.06C-RELATED"/>
    <property type="match status" value="1"/>
</dbReference>
<dbReference type="EC" id="2.3.1.-" evidence="3"/>
<dbReference type="SUPFAM" id="SSF55729">
    <property type="entry name" value="Acyl-CoA N-acyltransferases (Nat)"/>
    <property type="match status" value="1"/>
</dbReference>